<proteinExistence type="predicted"/>
<keyword evidence="2" id="KW-1133">Transmembrane helix</keyword>
<dbReference type="Proteomes" id="UP000320176">
    <property type="component" value="Unassembled WGS sequence"/>
</dbReference>
<reference evidence="3 4" key="1">
    <citation type="submission" date="2019-02" db="EMBL/GenBank/DDBJ databases">
        <title>Deep-cultivation of Planctomycetes and their phenomic and genomic characterization uncovers novel biology.</title>
        <authorList>
            <person name="Wiegand S."/>
            <person name="Jogler M."/>
            <person name="Boedeker C."/>
            <person name="Pinto D."/>
            <person name="Vollmers J."/>
            <person name="Rivas-Marin E."/>
            <person name="Kohn T."/>
            <person name="Peeters S.H."/>
            <person name="Heuer A."/>
            <person name="Rast P."/>
            <person name="Oberbeckmann S."/>
            <person name="Bunk B."/>
            <person name="Jeske O."/>
            <person name="Meyerdierks A."/>
            <person name="Storesund J.E."/>
            <person name="Kallscheuer N."/>
            <person name="Luecker S."/>
            <person name="Lage O.M."/>
            <person name="Pohl T."/>
            <person name="Merkel B.J."/>
            <person name="Hornburger P."/>
            <person name="Mueller R.-W."/>
            <person name="Bruemmer F."/>
            <person name="Labrenz M."/>
            <person name="Spormann A.M."/>
            <person name="Op Den Camp H."/>
            <person name="Overmann J."/>
            <person name="Amann R."/>
            <person name="Jetten M.S.M."/>
            <person name="Mascher T."/>
            <person name="Medema M.H."/>
            <person name="Devos D.P."/>
            <person name="Kaster A.-K."/>
            <person name="Ovreas L."/>
            <person name="Rohde M."/>
            <person name="Galperin M.Y."/>
            <person name="Jogler C."/>
        </authorList>
    </citation>
    <scope>NUCLEOTIDE SEQUENCE [LARGE SCALE GENOMIC DNA]</scope>
    <source>
        <strain evidence="3 4">Pla52n</strain>
    </source>
</reference>
<protein>
    <submittedName>
        <fullName evidence="3">Uncharacterized protein</fullName>
    </submittedName>
</protein>
<dbReference type="EMBL" id="SJPN01000002">
    <property type="protein sequence ID" value="TWU06133.1"/>
    <property type="molecule type" value="Genomic_DNA"/>
</dbReference>
<keyword evidence="4" id="KW-1185">Reference proteome</keyword>
<evidence type="ECO:0000256" key="2">
    <source>
        <dbReference type="SAM" id="Phobius"/>
    </source>
</evidence>
<keyword evidence="2" id="KW-0812">Transmembrane</keyword>
<feature type="compositionally biased region" description="Low complexity" evidence="1">
    <location>
        <begin position="57"/>
        <end position="73"/>
    </location>
</feature>
<feature type="region of interest" description="Disordered" evidence="1">
    <location>
        <begin position="1"/>
        <end position="20"/>
    </location>
</feature>
<feature type="region of interest" description="Disordered" evidence="1">
    <location>
        <begin position="57"/>
        <end position="107"/>
    </location>
</feature>
<evidence type="ECO:0000313" key="4">
    <source>
        <dbReference type="Proteomes" id="UP000320176"/>
    </source>
</evidence>
<sequence>MSIMNLVPEKRQTQKGKMRKSLHSTVCVSAMIAVVSFGFTGCRQAGGCQNGSCPAPSGGYSSPSYGGPSNQGSATVSPSYSAPSQEYAAPGGSGTRSAPVMSGSGTR</sequence>
<comment type="caution">
    <text evidence="3">The sequence shown here is derived from an EMBL/GenBank/DDBJ whole genome shotgun (WGS) entry which is preliminary data.</text>
</comment>
<evidence type="ECO:0000313" key="3">
    <source>
        <dbReference type="EMBL" id="TWU06133.1"/>
    </source>
</evidence>
<accession>A0A5C6B1X1</accession>
<gene>
    <name evidence="3" type="ORF">Pla52n_18530</name>
</gene>
<organism evidence="3 4">
    <name type="scientific">Stieleria varia</name>
    <dbReference type="NCBI Taxonomy" id="2528005"/>
    <lineage>
        <taxon>Bacteria</taxon>
        <taxon>Pseudomonadati</taxon>
        <taxon>Planctomycetota</taxon>
        <taxon>Planctomycetia</taxon>
        <taxon>Pirellulales</taxon>
        <taxon>Pirellulaceae</taxon>
        <taxon>Stieleria</taxon>
    </lineage>
</organism>
<name>A0A5C6B1X1_9BACT</name>
<feature type="transmembrane region" description="Helical" evidence="2">
    <location>
        <begin position="21"/>
        <end position="39"/>
    </location>
</feature>
<dbReference type="AlphaFoldDB" id="A0A5C6B1X1"/>
<feature type="compositionally biased region" description="Polar residues" evidence="1">
    <location>
        <begin position="74"/>
        <end position="84"/>
    </location>
</feature>
<evidence type="ECO:0000256" key="1">
    <source>
        <dbReference type="SAM" id="MobiDB-lite"/>
    </source>
</evidence>
<keyword evidence="2" id="KW-0472">Membrane</keyword>